<evidence type="ECO:0000256" key="4">
    <source>
        <dbReference type="ARBA" id="ARBA00023136"/>
    </source>
</evidence>
<dbReference type="Gene3D" id="1.10.3780.10">
    <property type="entry name" value="SusD-like"/>
    <property type="match status" value="1"/>
</dbReference>
<evidence type="ECO:0000313" key="8">
    <source>
        <dbReference type="EMBL" id="MDN3491225.1"/>
    </source>
</evidence>
<organism evidence="8 9">
    <name type="scientific">Winogradskyella bathintestinalis</name>
    <dbReference type="NCBI Taxonomy" id="3035208"/>
    <lineage>
        <taxon>Bacteria</taxon>
        <taxon>Pseudomonadati</taxon>
        <taxon>Bacteroidota</taxon>
        <taxon>Flavobacteriia</taxon>
        <taxon>Flavobacteriales</taxon>
        <taxon>Flavobacteriaceae</taxon>
        <taxon>Winogradskyella</taxon>
    </lineage>
</organism>
<proteinExistence type="inferred from homology"/>
<dbReference type="InterPro" id="IPR012944">
    <property type="entry name" value="SusD_RagB_dom"/>
</dbReference>
<dbReference type="RefSeq" id="WP_290204968.1">
    <property type="nucleotide sequence ID" value="NZ_JASDDK010000001.1"/>
</dbReference>
<accession>A0ABT7ZQE2</accession>
<evidence type="ECO:0000256" key="3">
    <source>
        <dbReference type="ARBA" id="ARBA00022729"/>
    </source>
</evidence>
<dbReference type="InterPro" id="IPR033985">
    <property type="entry name" value="SusD-like_N"/>
</dbReference>
<name>A0ABT7ZQE2_9FLAO</name>
<evidence type="ECO:0000256" key="1">
    <source>
        <dbReference type="ARBA" id="ARBA00004442"/>
    </source>
</evidence>
<dbReference type="PROSITE" id="PS51257">
    <property type="entry name" value="PROKAR_LIPOPROTEIN"/>
    <property type="match status" value="1"/>
</dbReference>
<dbReference type="Pfam" id="PF14322">
    <property type="entry name" value="SusD-like_3"/>
    <property type="match status" value="1"/>
</dbReference>
<comment type="subcellular location">
    <subcellularLocation>
        <location evidence="1">Cell outer membrane</location>
    </subcellularLocation>
</comment>
<feature type="domain" description="SusD-like N-terminal" evidence="7">
    <location>
        <begin position="102"/>
        <end position="236"/>
    </location>
</feature>
<keyword evidence="5" id="KW-0998">Cell outer membrane</keyword>
<evidence type="ECO:0000259" key="7">
    <source>
        <dbReference type="Pfam" id="PF14322"/>
    </source>
</evidence>
<dbReference type="Gene3D" id="1.25.40.10">
    <property type="entry name" value="Tetratricopeptide repeat domain"/>
    <property type="match status" value="1"/>
</dbReference>
<dbReference type="Pfam" id="PF07980">
    <property type="entry name" value="SusD_RagB"/>
    <property type="match status" value="1"/>
</dbReference>
<feature type="domain" description="RagB/SusD" evidence="6">
    <location>
        <begin position="388"/>
        <end position="538"/>
    </location>
</feature>
<dbReference type="SUPFAM" id="SSF48452">
    <property type="entry name" value="TPR-like"/>
    <property type="match status" value="1"/>
</dbReference>
<dbReference type="EMBL" id="JASDDK010000001">
    <property type="protein sequence ID" value="MDN3491225.1"/>
    <property type="molecule type" value="Genomic_DNA"/>
</dbReference>
<gene>
    <name evidence="8" type="ORF">QMA06_00720</name>
</gene>
<protein>
    <submittedName>
        <fullName evidence="8">RagB/SusD family nutrient uptake outer membrane protein</fullName>
    </submittedName>
</protein>
<keyword evidence="9" id="KW-1185">Reference proteome</keyword>
<evidence type="ECO:0000256" key="2">
    <source>
        <dbReference type="ARBA" id="ARBA00006275"/>
    </source>
</evidence>
<comment type="similarity">
    <text evidence="2">Belongs to the SusD family.</text>
</comment>
<evidence type="ECO:0000313" key="9">
    <source>
        <dbReference type="Proteomes" id="UP001231197"/>
    </source>
</evidence>
<dbReference type="Gene3D" id="1.25.40.390">
    <property type="match status" value="1"/>
</dbReference>
<evidence type="ECO:0000256" key="5">
    <source>
        <dbReference type="ARBA" id="ARBA00023237"/>
    </source>
</evidence>
<comment type="caution">
    <text evidence="8">The sequence shown here is derived from an EMBL/GenBank/DDBJ whole genome shotgun (WGS) entry which is preliminary data.</text>
</comment>
<dbReference type="Proteomes" id="UP001231197">
    <property type="component" value="Unassembled WGS sequence"/>
</dbReference>
<keyword evidence="3" id="KW-0732">Signal</keyword>
<keyword evidence="4" id="KW-0472">Membrane</keyword>
<reference evidence="8 9" key="1">
    <citation type="journal article" date="2023" name="Int. J. Syst. Evol. Microbiol.">
        <title>Winogradskyella bathintestinalis sp. nov., isolated from the intestine of the deep-sea loosejaw dragonfish, Malacosteus niger.</title>
        <authorList>
            <person name="Uniacke-Lowe S."/>
            <person name="Johnson C.N."/>
            <person name="Stanton C."/>
            <person name="Hill C."/>
            <person name="Ross P."/>
        </authorList>
    </citation>
    <scope>NUCLEOTIDE SEQUENCE [LARGE SCALE GENOMIC DNA]</scope>
    <source>
        <strain evidence="8 9">APC 3343</strain>
    </source>
</reference>
<dbReference type="InterPro" id="IPR011990">
    <property type="entry name" value="TPR-like_helical_dom_sf"/>
</dbReference>
<sequence>MKNYFNYILIVLISLVTFGCTDDLNTKPLVELSLEELLERDPDAVVGILSRLYASFALSGPDGPGSSDISDDAGESPFLRGIVNLQDFTADGMKNRWGDDGLDQLTTTSDWTSNNKFFRYLYNRAYYTIPQCNNLLNVLTSVDVTNEEAVNAEVRFLRALAYYYIIDVFGKGVLVTENEVGISTPLPEASRTELFNFVESELLAIEPALPARGEISDYYGRATNTAAQMLLSKLYMNAEVYTGTARYDDAAIYVNKVLNEGGYMLASDFRMNFSADNNTSPEIIFPLIADAVISQSFGNTTYIVNGSLSTETMSPNDFGSTEGWTGHRATSAWYGLYCGGVENSDQLTNCDDIRSQLFWIGKDLGTDPDTMEPIDLHSFNMLDYREWTDGYPSTKFRNTNFNGTSTSTSFSGTDFPLFRLADAYLMYAELAIRGAANTSNSEALNYVNLVRNRSNASSITSSQLTEDFIINERARELNLEGHRRSDLIRFNKFTGGSYIWPWKGGTVNGTSISDDYKVFPIPATALQANPNLTQNPGY</sequence>
<evidence type="ECO:0000259" key="6">
    <source>
        <dbReference type="Pfam" id="PF07980"/>
    </source>
</evidence>